<feature type="region of interest" description="Disordered" evidence="1">
    <location>
        <begin position="1"/>
        <end position="74"/>
    </location>
</feature>
<feature type="compositionally biased region" description="Basic residues" evidence="1">
    <location>
        <begin position="36"/>
        <end position="45"/>
    </location>
</feature>
<evidence type="ECO:0000256" key="1">
    <source>
        <dbReference type="SAM" id="MobiDB-lite"/>
    </source>
</evidence>
<protein>
    <submittedName>
        <fullName evidence="2">Uncharacterized protein</fullName>
    </submittedName>
</protein>
<reference evidence="2 3" key="2">
    <citation type="submission" date="2020-07" db="EMBL/GenBank/DDBJ databases">
        <title>Genome assembly of wild tea tree DASZ reveals pedigree and selection history of tea varieties.</title>
        <authorList>
            <person name="Zhang W."/>
        </authorList>
    </citation>
    <scope>NUCLEOTIDE SEQUENCE [LARGE SCALE GENOMIC DNA]</scope>
    <source>
        <strain evidence="3">cv. G240</strain>
        <tissue evidence="2">Leaf</tissue>
    </source>
</reference>
<organism evidence="2 3">
    <name type="scientific">Camellia sinensis</name>
    <name type="common">Tea plant</name>
    <name type="synonym">Thea sinensis</name>
    <dbReference type="NCBI Taxonomy" id="4442"/>
    <lineage>
        <taxon>Eukaryota</taxon>
        <taxon>Viridiplantae</taxon>
        <taxon>Streptophyta</taxon>
        <taxon>Embryophyta</taxon>
        <taxon>Tracheophyta</taxon>
        <taxon>Spermatophyta</taxon>
        <taxon>Magnoliopsida</taxon>
        <taxon>eudicotyledons</taxon>
        <taxon>Gunneridae</taxon>
        <taxon>Pentapetalae</taxon>
        <taxon>asterids</taxon>
        <taxon>Ericales</taxon>
        <taxon>Theaceae</taxon>
        <taxon>Camellia</taxon>
    </lineage>
</organism>
<dbReference type="EMBL" id="JACBKZ010000014">
    <property type="protein sequence ID" value="KAF5934127.1"/>
    <property type="molecule type" value="Genomic_DNA"/>
</dbReference>
<reference evidence="3" key="1">
    <citation type="journal article" date="2020" name="Nat. Commun.">
        <title>Genome assembly of wild tea tree DASZ reveals pedigree and selection history of tea varieties.</title>
        <authorList>
            <person name="Zhang W."/>
            <person name="Zhang Y."/>
            <person name="Qiu H."/>
            <person name="Guo Y."/>
            <person name="Wan H."/>
            <person name="Zhang X."/>
            <person name="Scossa F."/>
            <person name="Alseekh S."/>
            <person name="Zhang Q."/>
            <person name="Wang P."/>
            <person name="Xu L."/>
            <person name="Schmidt M.H."/>
            <person name="Jia X."/>
            <person name="Li D."/>
            <person name="Zhu A."/>
            <person name="Guo F."/>
            <person name="Chen W."/>
            <person name="Ni D."/>
            <person name="Usadel B."/>
            <person name="Fernie A.R."/>
            <person name="Wen W."/>
        </authorList>
    </citation>
    <scope>NUCLEOTIDE SEQUENCE [LARGE SCALE GENOMIC DNA]</scope>
    <source>
        <strain evidence="3">cv. G240</strain>
    </source>
</reference>
<sequence length="74" mass="8725">MNVIRNGKMASKTRNSIRRKKGFQMFRQPSQDRKYAKLKKKKNSKQGKGSRNGEEEKLQEVGKTKRNEDKLQRS</sequence>
<evidence type="ECO:0000313" key="2">
    <source>
        <dbReference type="EMBL" id="KAF5934127.1"/>
    </source>
</evidence>
<evidence type="ECO:0000313" key="3">
    <source>
        <dbReference type="Proteomes" id="UP000593564"/>
    </source>
</evidence>
<keyword evidence="3" id="KW-1185">Reference proteome</keyword>
<name>A0A7J7G104_CAMSI</name>
<accession>A0A7J7G104</accession>
<gene>
    <name evidence="2" type="ORF">HYC85_030298</name>
</gene>
<dbReference type="Proteomes" id="UP000593564">
    <property type="component" value="Unassembled WGS sequence"/>
</dbReference>
<feature type="compositionally biased region" description="Basic and acidic residues" evidence="1">
    <location>
        <begin position="51"/>
        <end position="74"/>
    </location>
</feature>
<dbReference type="AlphaFoldDB" id="A0A7J7G104"/>
<comment type="caution">
    <text evidence="2">The sequence shown here is derived from an EMBL/GenBank/DDBJ whole genome shotgun (WGS) entry which is preliminary data.</text>
</comment>
<proteinExistence type="predicted"/>